<dbReference type="PROSITE" id="PS51186">
    <property type="entry name" value="GNAT"/>
    <property type="match status" value="1"/>
</dbReference>
<dbReference type="GO" id="GO:0016747">
    <property type="term" value="F:acyltransferase activity, transferring groups other than amino-acyl groups"/>
    <property type="evidence" value="ECO:0007669"/>
    <property type="project" value="InterPro"/>
</dbReference>
<dbReference type="EMBL" id="PZFQ01000009">
    <property type="protein sequence ID" value="PTI76576.1"/>
    <property type="molecule type" value="Genomic_DNA"/>
</dbReference>
<dbReference type="InterPro" id="IPR051531">
    <property type="entry name" value="N-acetyltransferase"/>
</dbReference>
<dbReference type="SUPFAM" id="SSF55729">
    <property type="entry name" value="Acyl-CoA N-acyltransferases (Nat)"/>
    <property type="match status" value="1"/>
</dbReference>
<dbReference type="Proteomes" id="UP000241960">
    <property type="component" value="Unassembled WGS sequence"/>
</dbReference>
<sequence length="193" mass="23215">MTKNLRLHFTTQRLIIRPLEENDYESWLGGFVNRKPSQHKHDRGYIDMSEATEPWFAALVERQRQEIKADDLYIFGIFDKVTKQHIGMLDIKNLSRDNFQWGEMGYFIHNQFWRQGYAFEALTELVKQARDTLQFHRIEAHINLDNPQSLRLIEKLGFQFECIRKGFIFENGSWTDQYVYYLNTHNNTLNEYL</sequence>
<dbReference type="InterPro" id="IPR016181">
    <property type="entry name" value="Acyl_CoA_acyltransferase"/>
</dbReference>
<dbReference type="AlphaFoldDB" id="A0A9Q6HPP4"/>
<organism evidence="2 3">
    <name type="scientific">Staphylococcus succinus</name>
    <dbReference type="NCBI Taxonomy" id="61015"/>
    <lineage>
        <taxon>Bacteria</taxon>
        <taxon>Bacillati</taxon>
        <taxon>Bacillota</taxon>
        <taxon>Bacilli</taxon>
        <taxon>Bacillales</taxon>
        <taxon>Staphylococcaceae</taxon>
        <taxon>Staphylococcus</taxon>
    </lineage>
</organism>
<name>A0A9Q6HPP4_9STAP</name>
<comment type="caution">
    <text evidence="2">The sequence shown here is derived from an EMBL/GenBank/DDBJ whole genome shotgun (WGS) entry which is preliminary data.</text>
</comment>
<accession>A0A9Q6HPP4</accession>
<dbReference type="Gene3D" id="3.40.630.30">
    <property type="match status" value="1"/>
</dbReference>
<protein>
    <submittedName>
        <fullName evidence="2">N-acetyltransferase</fullName>
    </submittedName>
</protein>
<evidence type="ECO:0000259" key="1">
    <source>
        <dbReference type="PROSITE" id="PS51186"/>
    </source>
</evidence>
<dbReference type="PANTHER" id="PTHR43792">
    <property type="entry name" value="GNAT FAMILY, PUTATIVE (AFU_ORTHOLOGUE AFUA_3G00765)-RELATED-RELATED"/>
    <property type="match status" value="1"/>
</dbReference>
<dbReference type="Pfam" id="PF13302">
    <property type="entry name" value="Acetyltransf_3"/>
    <property type="match status" value="1"/>
</dbReference>
<dbReference type="RefSeq" id="WP_073505014.1">
    <property type="nucleotide sequence ID" value="NZ_CP018199.1"/>
</dbReference>
<gene>
    <name evidence="2" type="ORF">BU058_03875</name>
</gene>
<proteinExistence type="predicted"/>
<dbReference type="InterPro" id="IPR000182">
    <property type="entry name" value="GNAT_dom"/>
</dbReference>
<reference evidence="2 3" key="1">
    <citation type="journal article" date="2016" name="Front. Microbiol.">
        <title>Comprehensive Phylogenetic Analysis of Bovine Non-aureus Staphylococci Species Based on Whole-Genome Sequencing.</title>
        <authorList>
            <person name="Naushad S."/>
            <person name="Barkema H.W."/>
            <person name="Luby C."/>
            <person name="Condas L.A."/>
            <person name="Nobrega D.B."/>
            <person name="Carson D.A."/>
            <person name="De Buck J."/>
        </authorList>
    </citation>
    <scope>NUCLEOTIDE SEQUENCE [LARGE SCALE GENOMIC DNA]</scope>
    <source>
        <strain evidence="2 3">SNUC 1231</strain>
    </source>
</reference>
<evidence type="ECO:0000313" key="3">
    <source>
        <dbReference type="Proteomes" id="UP000241960"/>
    </source>
</evidence>
<feature type="domain" description="N-acetyltransferase" evidence="1">
    <location>
        <begin position="14"/>
        <end position="185"/>
    </location>
</feature>
<evidence type="ECO:0000313" key="2">
    <source>
        <dbReference type="EMBL" id="PTI76576.1"/>
    </source>
</evidence>